<proteinExistence type="predicted"/>
<comment type="caution">
    <text evidence="9">The sequence shown here is derived from an EMBL/GenBank/DDBJ whole genome shotgun (WGS) entry which is preliminary data.</text>
</comment>
<dbReference type="AlphaFoldDB" id="A0AAW2BLA3"/>
<dbReference type="InterPro" id="IPR046956">
    <property type="entry name" value="RLP23-like"/>
</dbReference>
<gene>
    <name evidence="9" type="ORF">SO802_030908</name>
</gene>
<dbReference type="Proteomes" id="UP001459277">
    <property type="component" value="Unassembled WGS sequence"/>
</dbReference>
<dbReference type="GO" id="GO:0016020">
    <property type="term" value="C:membrane"/>
    <property type="evidence" value="ECO:0007669"/>
    <property type="project" value="UniProtKB-SubCell"/>
</dbReference>
<organism evidence="9 10">
    <name type="scientific">Lithocarpus litseifolius</name>
    <dbReference type="NCBI Taxonomy" id="425828"/>
    <lineage>
        <taxon>Eukaryota</taxon>
        <taxon>Viridiplantae</taxon>
        <taxon>Streptophyta</taxon>
        <taxon>Embryophyta</taxon>
        <taxon>Tracheophyta</taxon>
        <taxon>Spermatophyta</taxon>
        <taxon>Magnoliopsida</taxon>
        <taxon>eudicotyledons</taxon>
        <taxon>Gunneridae</taxon>
        <taxon>Pentapetalae</taxon>
        <taxon>rosids</taxon>
        <taxon>fabids</taxon>
        <taxon>Fagales</taxon>
        <taxon>Fagaceae</taxon>
        <taxon>Lithocarpus</taxon>
    </lineage>
</organism>
<reference evidence="9 10" key="1">
    <citation type="submission" date="2024-01" db="EMBL/GenBank/DDBJ databases">
        <title>A telomere-to-telomere, gap-free genome of sweet tea (Lithocarpus litseifolius).</title>
        <authorList>
            <person name="Zhou J."/>
        </authorList>
    </citation>
    <scope>NUCLEOTIDE SEQUENCE [LARGE SCALE GENOMIC DNA]</scope>
    <source>
        <strain evidence="9">Zhou-2022a</strain>
        <tissue evidence="9">Leaf</tissue>
    </source>
</reference>
<dbReference type="InterPro" id="IPR026960">
    <property type="entry name" value="RVT-Znf"/>
</dbReference>
<name>A0AAW2BLA3_9ROSI</name>
<keyword evidence="6" id="KW-0675">Receptor</keyword>
<comment type="subcellular location">
    <subcellularLocation>
        <location evidence="1">Membrane</location>
        <topology evidence="1">Single-pass type I membrane protein</topology>
    </subcellularLocation>
</comment>
<evidence type="ECO:0000256" key="6">
    <source>
        <dbReference type="ARBA" id="ARBA00023170"/>
    </source>
</evidence>
<accession>A0AAW2BLA3</accession>
<evidence type="ECO:0000256" key="1">
    <source>
        <dbReference type="ARBA" id="ARBA00004479"/>
    </source>
</evidence>
<evidence type="ECO:0000313" key="9">
    <source>
        <dbReference type="EMBL" id="KAK9985957.1"/>
    </source>
</evidence>
<keyword evidence="5" id="KW-0472">Membrane</keyword>
<evidence type="ECO:0000256" key="2">
    <source>
        <dbReference type="ARBA" id="ARBA00022692"/>
    </source>
</evidence>
<keyword evidence="2" id="KW-0812">Transmembrane</keyword>
<evidence type="ECO:0000256" key="5">
    <source>
        <dbReference type="ARBA" id="ARBA00023136"/>
    </source>
</evidence>
<dbReference type="PANTHER" id="PTHR48061:SF2">
    <property type="entry name" value="RECEPTOR LIKE PROTEIN 30-LIKE"/>
    <property type="match status" value="1"/>
</dbReference>
<evidence type="ECO:0000256" key="3">
    <source>
        <dbReference type="ARBA" id="ARBA00022729"/>
    </source>
</evidence>
<dbReference type="Pfam" id="PF13966">
    <property type="entry name" value="zf-RVT"/>
    <property type="match status" value="1"/>
</dbReference>
<evidence type="ECO:0000313" key="10">
    <source>
        <dbReference type="Proteomes" id="UP001459277"/>
    </source>
</evidence>
<evidence type="ECO:0000256" key="7">
    <source>
        <dbReference type="ARBA" id="ARBA00023180"/>
    </source>
</evidence>
<keyword evidence="4" id="KW-1133">Transmembrane helix</keyword>
<dbReference type="PANTHER" id="PTHR48061">
    <property type="entry name" value="LEUCINE-RICH REPEAT RECEPTOR PROTEIN KINASE EMS1-LIKE-RELATED"/>
    <property type="match status" value="1"/>
</dbReference>
<keyword evidence="7" id="KW-0325">Glycoprotein</keyword>
<dbReference type="EMBL" id="JAZDWU010000011">
    <property type="protein sequence ID" value="KAK9985957.1"/>
    <property type="molecule type" value="Genomic_DNA"/>
</dbReference>
<keyword evidence="3" id="KW-0732">Signal</keyword>
<evidence type="ECO:0000259" key="8">
    <source>
        <dbReference type="Pfam" id="PF13966"/>
    </source>
</evidence>
<sequence length="393" mass="44384">MLKNLSSLDSSNSGFAGQIPIEISCFTRLVTLNLSTDPFLSITLLKIENPNLAMIVQNVSQFKELYLDGVNVSPQRNQWSQALSSSQPNLSVKHAWYPCPSQNLDNFNLPTKTVANLINHSNGTWNPDLVRNIYPYLISEDIMTNPISRTGSVSDKLLWKYSNSGVFKVKNASKLLQDDHNYTSILANIWYLIWKVKLPLKIGNFIWKLMHNSLPTFLTLKERGITNTSTCPLCNSDEESTSHLVLYCSFARAMCMVLIKIAGRKRKQTNRSAYEYEAKTVQGNCIFTGTFNCAAKTVLAAAQEALMDAILKARSLGYQRILVLSSSNRLVQVSNLVRTPNWQEQTMVSDILHSSGMDFYVNCFLFQNWSLVMFVPIHHFWAPMLADVNSTLM</sequence>
<feature type="domain" description="Reverse transcriptase zinc-binding" evidence="8">
    <location>
        <begin position="167"/>
        <end position="253"/>
    </location>
</feature>
<evidence type="ECO:0000256" key="4">
    <source>
        <dbReference type="ARBA" id="ARBA00022989"/>
    </source>
</evidence>
<keyword evidence="10" id="KW-1185">Reference proteome</keyword>
<protein>
    <recommendedName>
        <fullName evidence="8">Reverse transcriptase zinc-binding domain-containing protein</fullName>
    </recommendedName>
</protein>